<dbReference type="Pfam" id="PF02866">
    <property type="entry name" value="Ldh_1_C"/>
    <property type="match status" value="1"/>
</dbReference>
<name>A0A368G5R7_ANCCA</name>
<reference evidence="2 3" key="1">
    <citation type="submission" date="2014-10" db="EMBL/GenBank/DDBJ databases">
        <title>Draft genome of the hookworm Ancylostoma caninum.</title>
        <authorList>
            <person name="Mitreva M."/>
        </authorList>
    </citation>
    <scope>NUCLEOTIDE SEQUENCE [LARGE SCALE GENOMIC DNA]</scope>
    <source>
        <strain evidence="2 3">Baltimore</strain>
    </source>
</reference>
<keyword evidence="3" id="KW-1185">Reference proteome</keyword>
<sequence>MQLSDFDFDGGSRFSAYEIIKLKGYTSWAIGLSVAKIVQSIMANSRNVFALSTNVNGIHGIHDDVYLSLPVVLGSNGVTHVVKQNLNKHEVEQFHKSCQALLNVQNGLVI</sequence>
<dbReference type="STRING" id="29170.A0A368G5R7"/>
<accession>A0A368G5R7</accession>
<dbReference type="Gene3D" id="3.90.110.10">
    <property type="entry name" value="Lactate dehydrogenase/glycoside hydrolase, family 4, C-terminal"/>
    <property type="match status" value="1"/>
</dbReference>
<dbReference type="GO" id="GO:0004459">
    <property type="term" value="F:L-lactate dehydrogenase (NAD+) activity"/>
    <property type="evidence" value="ECO:0007669"/>
    <property type="project" value="TreeGrafter"/>
</dbReference>
<feature type="domain" description="Lactate/malate dehydrogenase C-terminal" evidence="1">
    <location>
        <begin position="13"/>
        <end position="104"/>
    </location>
</feature>
<proteinExistence type="predicted"/>
<evidence type="ECO:0000313" key="2">
    <source>
        <dbReference type="EMBL" id="RCN39008.1"/>
    </source>
</evidence>
<organism evidence="2 3">
    <name type="scientific">Ancylostoma caninum</name>
    <name type="common">Dog hookworm</name>
    <dbReference type="NCBI Taxonomy" id="29170"/>
    <lineage>
        <taxon>Eukaryota</taxon>
        <taxon>Metazoa</taxon>
        <taxon>Ecdysozoa</taxon>
        <taxon>Nematoda</taxon>
        <taxon>Chromadorea</taxon>
        <taxon>Rhabditida</taxon>
        <taxon>Rhabditina</taxon>
        <taxon>Rhabditomorpha</taxon>
        <taxon>Strongyloidea</taxon>
        <taxon>Ancylostomatidae</taxon>
        <taxon>Ancylostomatinae</taxon>
        <taxon>Ancylostoma</taxon>
    </lineage>
</organism>
<dbReference type="GO" id="GO:0006089">
    <property type="term" value="P:lactate metabolic process"/>
    <property type="evidence" value="ECO:0007669"/>
    <property type="project" value="TreeGrafter"/>
</dbReference>
<dbReference type="PANTHER" id="PTHR43128">
    <property type="entry name" value="L-2-HYDROXYCARBOXYLATE DEHYDROGENASE (NAD(P)(+))"/>
    <property type="match status" value="1"/>
</dbReference>
<evidence type="ECO:0000313" key="3">
    <source>
        <dbReference type="Proteomes" id="UP000252519"/>
    </source>
</evidence>
<gene>
    <name evidence="2" type="ORF">ANCCAN_15069</name>
</gene>
<comment type="caution">
    <text evidence="2">The sequence shown here is derived from an EMBL/GenBank/DDBJ whole genome shotgun (WGS) entry which is preliminary data.</text>
</comment>
<dbReference type="PANTHER" id="PTHR43128:SF16">
    <property type="entry name" value="L-LACTATE DEHYDROGENASE"/>
    <property type="match status" value="1"/>
</dbReference>
<dbReference type="InterPro" id="IPR015955">
    <property type="entry name" value="Lactate_DH/Glyco_Ohase_4_C"/>
</dbReference>
<dbReference type="AlphaFoldDB" id="A0A368G5R7"/>
<dbReference type="Proteomes" id="UP000252519">
    <property type="component" value="Unassembled WGS sequence"/>
</dbReference>
<dbReference type="OrthoDB" id="5405561at2759"/>
<protein>
    <recommendedName>
        <fullName evidence="1">Lactate/malate dehydrogenase C-terminal domain-containing protein</fullName>
    </recommendedName>
</protein>
<dbReference type="EMBL" id="JOJR01000363">
    <property type="protein sequence ID" value="RCN39008.1"/>
    <property type="molecule type" value="Genomic_DNA"/>
</dbReference>
<evidence type="ECO:0000259" key="1">
    <source>
        <dbReference type="Pfam" id="PF02866"/>
    </source>
</evidence>
<dbReference type="InterPro" id="IPR022383">
    <property type="entry name" value="Lactate/malate_DH_C"/>
</dbReference>
<dbReference type="SUPFAM" id="SSF56327">
    <property type="entry name" value="LDH C-terminal domain-like"/>
    <property type="match status" value="1"/>
</dbReference>